<evidence type="ECO:0008006" key="3">
    <source>
        <dbReference type="Google" id="ProtNLM"/>
    </source>
</evidence>
<keyword evidence="1" id="KW-1185">Reference proteome</keyword>
<dbReference type="KEGG" id="ghi:107907969"/>
<dbReference type="RefSeq" id="XP_016690748.1">
    <property type="nucleotide sequence ID" value="XM_016835259.1"/>
</dbReference>
<name>A0A1U8JPU4_GOSHI</name>
<reference evidence="2" key="2">
    <citation type="submission" date="2025-08" db="UniProtKB">
        <authorList>
            <consortium name="RefSeq"/>
        </authorList>
    </citation>
    <scope>IDENTIFICATION</scope>
</reference>
<dbReference type="Proteomes" id="UP000818029">
    <property type="component" value="Chromosome D02"/>
</dbReference>
<gene>
    <name evidence="2" type="primary">LOC107907969</name>
</gene>
<accession>A0A1U8JPU4</accession>
<sequence>METGHVFVEDVKDAIVANCQKVRSMNVEVYSRCNETFRVTETISCRPGISTRSYEVDLRNKRCNCWRFQTLHYSCADVMAACAKFLLNVKQFIDEVYTLEHTLHVWKNEFPILPDFLTWEVSPTNFELVPDKGLRKNLKGYPQSSRIHNEIDIREKFDGKMCGVCRLTGYNRSKCLYRNYHIE</sequence>
<evidence type="ECO:0000313" key="1">
    <source>
        <dbReference type="Proteomes" id="UP000818029"/>
    </source>
</evidence>
<evidence type="ECO:0000313" key="2">
    <source>
        <dbReference type="RefSeq" id="XP_016690748.1"/>
    </source>
</evidence>
<dbReference type="AlphaFoldDB" id="A0A1U8JPU4"/>
<proteinExistence type="predicted"/>
<reference evidence="1" key="1">
    <citation type="journal article" date="2020" name="Nat. Genet.">
        <title>Genomic diversifications of five Gossypium allopolyploid species and their impact on cotton improvement.</title>
        <authorList>
            <person name="Chen Z.J."/>
            <person name="Sreedasyam A."/>
            <person name="Ando A."/>
            <person name="Song Q."/>
            <person name="De Santiago L.M."/>
            <person name="Hulse-Kemp A.M."/>
            <person name="Ding M."/>
            <person name="Ye W."/>
            <person name="Kirkbride R.C."/>
            <person name="Jenkins J."/>
            <person name="Plott C."/>
            <person name="Lovell J."/>
            <person name="Lin Y.M."/>
            <person name="Vaughn R."/>
            <person name="Liu B."/>
            <person name="Simpson S."/>
            <person name="Scheffler B.E."/>
            <person name="Wen L."/>
            <person name="Saski C.A."/>
            <person name="Grover C.E."/>
            <person name="Hu G."/>
            <person name="Conover J.L."/>
            <person name="Carlson J.W."/>
            <person name="Shu S."/>
            <person name="Boston L.B."/>
            <person name="Williams M."/>
            <person name="Peterson D.G."/>
            <person name="McGee K."/>
            <person name="Jones D.C."/>
            <person name="Wendel J.F."/>
            <person name="Stelly D.M."/>
            <person name="Grimwood J."/>
            <person name="Schmutz J."/>
        </authorList>
    </citation>
    <scope>NUCLEOTIDE SEQUENCE [LARGE SCALE GENOMIC DNA]</scope>
    <source>
        <strain evidence="1">cv. TM-1</strain>
    </source>
</reference>
<dbReference type="OrthoDB" id="1423537at2759"/>
<dbReference type="PaxDb" id="3635-A0A1U8JPU4"/>
<dbReference type="GeneID" id="107907969"/>
<protein>
    <recommendedName>
        <fullName evidence="3">SWIM-type domain-containing protein</fullName>
    </recommendedName>
</protein>
<organism evidence="1 2">
    <name type="scientific">Gossypium hirsutum</name>
    <name type="common">Upland cotton</name>
    <name type="synonym">Gossypium mexicanum</name>
    <dbReference type="NCBI Taxonomy" id="3635"/>
    <lineage>
        <taxon>Eukaryota</taxon>
        <taxon>Viridiplantae</taxon>
        <taxon>Streptophyta</taxon>
        <taxon>Embryophyta</taxon>
        <taxon>Tracheophyta</taxon>
        <taxon>Spermatophyta</taxon>
        <taxon>Magnoliopsida</taxon>
        <taxon>eudicotyledons</taxon>
        <taxon>Gunneridae</taxon>
        <taxon>Pentapetalae</taxon>
        <taxon>rosids</taxon>
        <taxon>malvids</taxon>
        <taxon>Malvales</taxon>
        <taxon>Malvaceae</taxon>
        <taxon>Malvoideae</taxon>
        <taxon>Gossypium</taxon>
    </lineage>
</organism>